<comment type="caution">
    <text evidence="2">The sequence shown here is derived from an EMBL/GenBank/DDBJ whole genome shotgun (WGS) entry which is preliminary data.</text>
</comment>
<accession>A0ABR9BDS3</accession>
<dbReference type="InterPro" id="IPR001932">
    <property type="entry name" value="PPM-type_phosphatase-like_dom"/>
</dbReference>
<dbReference type="PANTHER" id="PTHR47992">
    <property type="entry name" value="PROTEIN PHOSPHATASE"/>
    <property type="match status" value="1"/>
</dbReference>
<proteinExistence type="predicted"/>
<dbReference type="NCBIfam" id="NF033484">
    <property type="entry name" value="Stp1_PP2C_phos"/>
    <property type="match status" value="1"/>
</dbReference>
<dbReference type="SUPFAM" id="SSF81606">
    <property type="entry name" value="PP2C-like"/>
    <property type="match status" value="1"/>
</dbReference>
<name>A0ABR9BDS3_9RHOO</name>
<gene>
    <name evidence="2" type="ORF">IFO67_16600</name>
</gene>
<feature type="domain" description="PPM-type phosphatase" evidence="1">
    <location>
        <begin position="9"/>
        <end position="246"/>
    </location>
</feature>
<sequence>MQASSLAVRWAALSDIGLQRARNEDAFLVVPERSYAVLSDGMGGHRGGDVAARIVIDTVRDELCRRPVGSGAEASASALRAAVLAANDAVLAAAAEDRGLTGMGATVVAASLCADGLVFANVGDSRLYRYREGRLEQLTHDHTMLQELVDGGMISPEQALRTPFRGMLTRALGVEPEVLVDVRQTDLRPGDMLLMCSDGLTDMVDDDEIAVMLAAGGDVDDRAAALVAYANAGGGRDNITVVLAAVADDEAVADVGG</sequence>
<organism evidence="2 3">
    <name type="scientific">Thauera sedimentorum</name>
    <dbReference type="NCBI Taxonomy" id="2767595"/>
    <lineage>
        <taxon>Bacteria</taxon>
        <taxon>Pseudomonadati</taxon>
        <taxon>Pseudomonadota</taxon>
        <taxon>Betaproteobacteria</taxon>
        <taxon>Rhodocyclales</taxon>
        <taxon>Zoogloeaceae</taxon>
        <taxon>Thauera</taxon>
    </lineage>
</organism>
<dbReference type="RefSeq" id="WP_187719247.1">
    <property type="nucleotide sequence ID" value="NZ_JACTAH010000002.1"/>
</dbReference>
<protein>
    <submittedName>
        <fullName evidence="2">Stp1/IreP family PP2C-type Ser/Thr phosphatase</fullName>
    </submittedName>
</protein>
<dbReference type="Pfam" id="PF13672">
    <property type="entry name" value="PP2C_2"/>
    <property type="match status" value="1"/>
</dbReference>
<dbReference type="CDD" id="cd00143">
    <property type="entry name" value="PP2Cc"/>
    <property type="match status" value="1"/>
</dbReference>
<dbReference type="Proteomes" id="UP000603602">
    <property type="component" value="Unassembled WGS sequence"/>
</dbReference>
<evidence type="ECO:0000313" key="2">
    <source>
        <dbReference type="EMBL" id="MBD8504511.1"/>
    </source>
</evidence>
<dbReference type="InterPro" id="IPR015655">
    <property type="entry name" value="PP2C"/>
</dbReference>
<keyword evidence="3" id="KW-1185">Reference proteome</keyword>
<dbReference type="SMART" id="SM00332">
    <property type="entry name" value="PP2Cc"/>
    <property type="match status" value="1"/>
</dbReference>
<dbReference type="InterPro" id="IPR036457">
    <property type="entry name" value="PPM-type-like_dom_sf"/>
</dbReference>
<dbReference type="SMART" id="SM00331">
    <property type="entry name" value="PP2C_SIG"/>
    <property type="match status" value="1"/>
</dbReference>
<dbReference type="PROSITE" id="PS51746">
    <property type="entry name" value="PPM_2"/>
    <property type="match status" value="1"/>
</dbReference>
<dbReference type="EMBL" id="JACYTO010000002">
    <property type="protein sequence ID" value="MBD8504511.1"/>
    <property type="molecule type" value="Genomic_DNA"/>
</dbReference>
<evidence type="ECO:0000313" key="3">
    <source>
        <dbReference type="Proteomes" id="UP000603602"/>
    </source>
</evidence>
<dbReference type="Gene3D" id="3.60.40.10">
    <property type="entry name" value="PPM-type phosphatase domain"/>
    <property type="match status" value="1"/>
</dbReference>
<reference evidence="3" key="1">
    <citation type="submission" date="2023-07" db="EMBL/GenBank/DDBJ databases">
        <title>Thauera sp. CAU 1555 isolated from sand of Yaerae Beach.</title>
        <authorList>
            <person name="Kim W."/>
        </authorList>
    </citation>
    <scope>NUCLEOTIDE SEQUENCE [LARGE SCALE GENOMIC DNA]</scope>
    <source>
        <strain evidence="3">CAU 1555</strain>
    </source>
</reference>
<evidence type="ECO:0000259" key="1">
    <source>
        <dbReference type="PROSITE" id="PS51746"/>
    </source>
</evidence>